<evidence type="ECO:0000259" key="2">
    <source>
        <dbReference type="Pfam" id="PF25000"/>
    </source>
</evidence>
<dbReference type="OrthoDB" id="3885120at2"/>
<dbReference type="PANTHER" id="PTHR46082">
    <property type="entry name" value="ATP/GTP-BINDING PROTEIN-RELATED"/>
    <property type="match status" value="1"/>
</dbReference>
<dbReference type="AlphaFoldDB" id="A0A2P8IFN6"/>
<feature type="domain" description="DUF7779" evidence="2">
    <location>
        <begin position="287"/>
        <end position="369"/>
    </location>
</feature>
<reference evidence="3 4" key="1">
    <citation type="submission" date="2018-03" db="EMBL/GenBank/DDBJ databases">
        <title>Genomic Encyclopedia of Type Strains, Phase III (KMG-III): the genomes of soil and plant-associated and newly described type strains.</title>
        <authorList>
            <person name="Whitman W."/>
        </authorList>
    </citation>
    <scope>NUCLEOTIDE SEQUENCE [LARGE SCALE GENOMIC DNA]</scope>
    <source>
        <strain evidence="3 4">CGMCC 4.7097</strain>
    </source>
</reference>
<dbReference type="RefSeq" id="WP_106614232.1">
    <property type="nucleotide sequence ID" value="NZ_PYAX01000002.1"/>
</dbReference>
<gene>
    <name evidence="3" type="ORF">B0I31_102241</name>
</gene>
<dbReference type="SUPFAM" id="SSF52540">
    <property type="entry name" value="P-loop containing nucleoside triphosphate hydrolases"/>
    <property type="match status" value="1"/>
</dbReference>
<dbReference type="Pfam" id="PF13374">
    <property type="entry name" value="TPR_10"/>
    <property type="match status" value="1"/>
</dbReference>
<comment type="caution">
    <text evidence="3">The sequence shown here is derived from an EMBL/GenBank/DDBJ whole genome shotgun (WGS) entry which is preliminary data.</text>
</comment>
<dbReference type="EMBL" id="PYAX01000002">
    <property type="protein sequence ID" value="PSL57263.1"/>
    <property type="molecule type" value="Genomic_DNA"/>
</dbReference>
<dbReference type="InterPro" id="IPR027417">
    <property type="entry name" value="P-loop_NTPase"/>
</dbReference>
<dbReference type="Pfam" id="PF25000">
    <property type="entry name" value="DUF7779"/>
    <property type="match status" value="1"/>
</dbReference>
<dbReference type="PANTHER" id="PTHR46082:SF6">
    <property type="entry name" value="AAA+ ATPASE DOMAIN-CONTAINING PROTEIN-RELATED"/>
    <property type="match status" value="1"/>
</dbReference>
<evidence type="ECO:0000259" key="1">
    <source>
        <dbReference type="Pfam" id="PF00931"/>
    </source>
</evidence>
<dbReference type="InterPro" id="IPR053137">
    <property type="entry name" value="NLR-like"/>
</dbReference>
<organism evidence="3 4">
    <name type="scientific">Saccharothrix carnea</name>
    <dbReference type="NCBI Taxonomy" id="1280637"/>
    <lineage>
        <taxon>Bacteria</taxon>
        <taxon>Bacillati</taxon>
        <taxon>Actinomycetota</taxon>
        <taxon>Actinomycetes</taxon>
        <taxon>Pseudonocardiales</taxon>
        <taxon>Pseudonocardiaceae</taxon>
        <taxon>Saccharothrix</taxon>
    </lineage>
</organism>
<dbReference type="Proteomes" id="UP000241118">
    <property type="component" value="Unassembled WGS sequence"/>
</dbReference>
<accession>A0A2P8IFN6</accession>
<protein>
    <submittedName>
        <fullName evidence="3">Tetratricopeptide repeat protein</fullName>
    </submittedName>
</protein>
<keyword evidence="4" id="KW-1185">Reference proteome</keyword>
<evidence type="ECO:0000313" key="4">
    <source>
        <dbReference type="Proteomes" id="UP000241118"/>
    </source>
</evidence>
<dbReference type="GO" id="GO:0043531">
    <property type="term" value="F:ADP binding"/>
    <property type="evidence" value="ECO:0007669"/>
    <property type="project" value="InterPro"/>
</dbReference>
<sequence>MGEPPVVHVEGGAGVQIGSGNQQTNHYYAATGPRWPVRVGAVPMVADCYQERAVGDGLADPTTTVITGMGGVGKTQIAARHVRASWTDPAVDLAVWVTAVDRDAIVAGYAQAAQAIGQATRDDDPAAAAQALVNWLATTDRRWVVVLDDVQDPGHVHGLWPPGGGRTIVTTRRRDAALRRTDRRIVEVDPYTAAESTAYLRSKVARPDLLDGAAELVAELGGLPLALAQAAAFVQDVEITCAEYVRQFRAGRDVAPDALPDEHRHTVDRTWALSVERADELAPAGVARPLLELLSFLDPNGIPTAVVTTSVTLAYLGVRANRPVSAEDALRAVQVLRRLSLADTDQAQPHLGLRVHALVQRATRAAMERGPLIANFSAQALLDSWPEIERDHVLGQALRANAAELMRHAFSALWSDGGHAVLHRYGRSMGEAGLAGSARDYFERMSAVAARVLGADHPTTLTLRGELGTWRGYSGDVAGAVAELERLLADRVRLAGPEDETTLTTRHNLAYWRGEAGDLAGALAELDRQREVERRVLGEDDPRTLTTRYTRALWRGRAEGAASVVAEFERLLADWVRVRGADDPGTLTVWHELASCRGKAGDPAGAVVEFGRLVADQERVHGREHPHTLAARHELADWRGEAGDVAGAAAEFERLVADEVRLRGPDHPSTLDARSGLLRHRARLGNLPAVAEGLEQLLADRTRVLGPDHPRTLTTRGSLATVRGGCGDVARAVAETEQLLHDRIRVLGPNHPDTRATQEHLAFWRARS</sequence>
<dbReference type="InterPro" id="IPR002182">
    <property type="entry name" value="NB-ARC"/>
</dbReference>
<dbReference type="SUPFAM" id="SSF48452">
    <property type="entry name" value="TPR-like"/>
    <property type="match status" value="2"/>
</dbReference>
<feature type="domain" description="NB-ARC" evidence="1">
    <location>
        <begin position="61"/>
        <end position="203"/>
    </location>
</feature>
<dbReference type="InterPro" id="IPR011990">
    <property type="entry name" value="TPR-like_helical_dom_sf"/>
</dbReference>
<name>A0A2P8IFN6_SACCR</name>
<dbReference type="PRINTS" id="PR00364">
    <property type="entry name" value="DISEASERSIST"/>
</dbReference>
<evidence type="ECO:0000313" key="3">
    <source>
        <dbReference type="EMBL" id="PSL57263.1"/>
    </source>
</evidence>
<dbReference type="Gene3D" id="1.25.40.10">
    <property type="entry name" value="Tetratricopeptide repeat domain"/>
    <property type="match status" value="2"/>
</dbReference>
<dbReference type="InterPro" id="IPR056681">
    <property type="entry name" value="DUF7779"/>
</dbReference>
<proteinExistence type="predicted"/>
<dbReference type="Gene3D" id="3.40.50.300">
    <property type="entry name" value="P-loop containing nucleotide triphosphate hydrolases"/>
    <property type="match status" value="1"/>
</dbReference>
<dbReference type="Pfam" id="PF00931">
    <property type="entry name" value="NB-ARC"/>
    <property type="match status" value="1"/>
</dbReference>